<dbReference type="InterPro" id="IPR000374">
    <property type="entry name" value="PC_trans"/>
</dbReference>
<dbReference type="InterPro" id="IPR036169">
    <property type="entry name" value="DXPR_C_sf"/>
</dbReference>
<accession>A0A7R8WV50</accession>
<evidence type="ECO:0000256" key="14">
    <source>
        <dbReference type="ARBA" id="ARBA00023211"/>
    </source>
</evidence>
<dbReference type="PROSITE" id="PS01066">
    <property type="entry name" value="UPP_SYNTHASE"/>
    <property type="match status" value="1"/>
</dbReference>
<dbReference type="NCBIfam" id="NF009114">
    <property type="entry name" value="PRK12464.1"/>
    <property type="match status" value="1"/>
</dbReference>
<evidence type="ECO:0000256" key="5">
    <source>
        <dbReference type="ARBA" id="ARBA00006825"/>
    </source>
</evidence>
<organism evidence="19">
    <name type="scientific">Cyprideis torosa</name>
    <dbReference type="NCBI Taxonomy" id="163714"/>
    <lineage>
        <taxon>Eukaryota</taxon>
        <taxon>Metazoa</taxon>
        <taxon>Ecdysozoa</taxon>
        <taxon>Arthropoda</taxon>
        <taxon>Crustacea</taxon>
        <taxon>Oligostraca</taxon>
        <taxon>Ostracoda</taxon>
        <taxon>Podocopa</taxon>
        <taxon>Podocopida</taxon>
        <taxon>Cytherocopina</taxon>
        <taxon>Cytheroidea</taxon>
        <taxon>Cytherideidae</taxon>
        <taxon>Cyprideis</taxon>
    </lineage>
</organism>
<dbReference type="GO" id="GO:0019288">
    <property type="term" value="P:isopentenyl diphosphate biosynthetic process, methylerythritol 4-phosphate pathway"/>
    <property type="evidence" value="ECO:0007669"/>
    <property type="project" value="UniProtKB-UniPathway"/>
</dbReference>
<dbReference type="PANTHER" id="PTHR30525">
    <property type="entry name" value="1-DEOXY-D-XYLULOSE 5-PHOSPHATE REDUCTOISOMERASE"/>
    <property type="match status" value="1"/>
</dbReference>
<keyword evidence="8 18" id="KW-0812">Transmembrane</keyword>
<dbReference type="OrthoDB" id="6731534at2759"/>
<dbReference type="SUPFAM" id="SSF55347">
    <property type="entry name" value="Glyceraldehyde-3-phosphate dehydrogenase-like, C-terminal domain"/>
    <property type="match status" value="1"/>
</dbReference>
<dbReference type="Pfam" id="PF13288">
    <property type="entry name" value="DXPR_C"/>
    <property type="match status" value="1"/>
</dbReference>
<dbReference type="GO" id="GO:0016024">
    <property type="term" value="P:CDP-diacylglycerol biosynthetic process"/>
    <property type="evidence" value="ECO:0007669"/>
    <property type="project" value="UniProtKB-UniPathway"/>
</dbReference>
<comment type="similarity">
    <text evidence="5">Belongs to the DXR family.</text>
</comment>
<dbReference type="GO" id="GO:0045547">
    <property type="term" value="F:ditrans,polycis-polyprenyl diphosphate synthase [(2E,6E)-farnesyl diphosphate specific] activity"/>
    <property type="evidence" value="ECO:0007669"/>
    <property type="project" value="UniProtKB-EC"/>
</dbReference>
<evidence type="ECO:0000256" key="7">
    <source>
        <dbReference type="ARBA" id="ARBA00022679"/>
    </source>
</evidence>
<evidence type="ECO:0000256" key="15">
    <source>
        <dbReference type="ARBA" id="ARBA00023229"/>
    </source>
</evidence>
<proteinExistence type="inferred from homology"/>
<dbReference type="InterPro" id="IPR036424">
    <property type="entry name" value="UPP_synth-like_sf"/>
</dbReference>
<dbReference type="Gene3D" id="3.40.50.720">
    <property type="entry name" value="NAD(P)-binding Rossmann-like Domain"/>
    <property type="match status" value="1"/>
</dbReference>
<dbReference type="FunFam" id="3.40.50.720:FF:000045">
    <property type="entry name" value="1-deoxy-D-xylulose 5-phosphate reductoisomerase"/>
    <property type="match status" value="1"/>
</dbReference>
<comment type="pathway">
    <text evidence="4">Isoprenoid biosynthesis; isopentenyl diphosphate biosynthesis via DXP pathway; isopentenyl diphosphate from 1-deoxy-D-xylulose 5-phosphate: step 1/6.</text>
</comment>
<evidence type="ECO:0000313" key="19">
    <source>
        <dbReference type="EMBL" id="CAD7235545.1"/>
    </source>
</evidence>
<evidence type="ECO:0000256" key="10">
    <source>
        <dbReference type="ARBA" id="ARBA00022857"/>
    </source>
</evidence>
<dbReference type="NCBIfam" id="NF003938">
    <property type="entry name" value="PRK05447.1-1"/>
    <property type="match status" value="1"/>
</dbReference>
<keyword evidence="12" id="KW-0560">Oxidoreductase</keyword>
<comment type="pathway">
    <text evidence="18">Phospholipid metabolism; CDP-diacylglycerol biosynthesis; CDP-diacylglycerol from sn-glycerol 3-phosphate: step 3/3.</text>
</comment>
<dbReference type="AlphaFoldDB" id="A0A7R8WV50"/>
<comment type="similarity">
    <text evidence="6 18">Belongs to the CDS family.</text>
</comment>
<evidence type="ECO:0000256" key="13">
    <source>
        <dbReference type="ARBA" id="ARBA00023136"/>
    </source>
</evidence>
<dbReference type="Pfam" id="PF08436">
    <property type="entry name" value="DXP_redisom_C"/>
    <property type="match status" value="1"/>
</dbReference>
<keyword evidence="10" id="KW-0521">NADP</keyword>
<dbReference type="FunFam" id="3.40.1180.10:FF:000001">
    <property type="entry name" value="(2E,6E)-farnesyl-diphosphate-specific ditrans,polycis-undecaprenyl-diphosphate synthase"/>
    <property type="match status" value="1"/>
</dbReference>
<dbReference type="InterPro" id="IPR001441">
    <property type="entry name" value="UPP_synth-like"/>
</dbReference>
<dbReference type="InterPro" id="IPR036291">
    <property type="entry name" value="NAD(P)-bd_dom_sf"/>
</dbReference>
<dbReference type="InterPro" id="IPR018520">
    <property type="entry name" value="UPP_synth-like_CS"/>
</dbReference>
<evidence type="ECO:0000256" key="9">
    <source>
        <dbReference type="ARBA" id="ARBA00022723"/>
    </source>
</evidence>
<keyword evidence="18" id="KW-0548">Nucleotidyltransferase</keyword>
<comment type="subcellular location">
    <subcellularLocation>
        <location evidence="3">Membrane</location>
        <topology evidence="3">Multi-pass membrane protein</topology>
    </subcellularLocation>
</comment>
<dbReference type="Pfam" id="PF02670">
    <property type="entry name" value="DXP_reductoisom"/>
    <property type="match status" value="1"/>
</dbReference>
<feature type="non-terminal residue" evidence="19">
    <location>
        <position position="1"/>
    </location>
</feature>
<dbReference type="SUPFAM" id="SSF64005">
    <property type="entry name" value="Undecaprenyl diphosphate synthase"/>
    <property type="match status" value="1"/>
</dbReference>
<evidence type="ECO:0000256" key="12">
    <source>
        <dbReference type="ARBA" id="ARBA00023002"/>
    </source>
</evidence>
<dbReference type="GO" id="GO:0030604">
    <property type="term" value="F:1-deoxy-D-xylulose-5-phosphate reductoisomerase activity"/>
    <property type="evidence" value="ECO:0007669"/>
    <property type="project" value="UniProtKB-EC"/>
</dbReference>
<evidence type="ECO:0000256" key="8">
    <source>
        <dbReference type="ARBA" id="ARBA00022692"/>
    </source>
</evidence>
<comment type="cofactor">
    <cofactor evidence="2">
        <name>Mg(2+)</name>
        <dbReference type="ChEBI" id="CHEBI:18420"/>
    </cofactor>
</comment>
<name>A0A7R8WV50_9CRUS</name>
<dbReference type="UniPathway" id="UPA00056">
    <property type="reaction ID" value="UER00092"/>
</dbReference>
<dbReference type="UniPathway" id="UPA00557">
    <property type="reaction ID" value="UER00614"/>
</dbReference>
<dbReference type="InterPro" id="IPR013512">
    <property type="entry name" value="DXP_reductoisomerase_N"/>
</dbReference>
<keyword evidence="7 18" id="KW-0808">Transferase</keyword>
<dbReference type="InterPro" id="IPR013644">
    <property type="entry name" value="DXP_reductoisomerase_C"/>
</dbReference>
<comment type="cofactor">
    <cofactor evidence="1">
        <name>Mn(2+)</name>
        <dbReference type="ChEBI" id="CHEBI:29035"/>
    </cofactor>
</comment>
<evidence type="ECO:0000256" key="18">
    <source>
        <dbReference type="RuleBase" id="RU003938"/>
    </source>
</evidence>
<dbReference type="GO" id="GO:0016020">
    <property type="term" value="C:membrane"/>
    <property type="evidence" value="ECO:0007669"/>
    <property type="project" value="UniProtKB-SubCell"/>
</dbReference>
<keyword evidence="11" id="KW-1133">Transmembrane helix</keyword>
<comment type="catalytic activity">
    <reaction evidence="18">
        <text>a 1,2-diacyl-sn-glycero-3-phosphate + CTP + H(+) = a CDP-1,2-diacyl-sn-glycerol + diphosphate</text>
        <dbReference type="Rhea" id="RHEA:16229"/>
        <dbReference type="ChEBI" id="CHEBI:15378"/>
        <dbReference type="ChEBI" id="CHEBI:33019"/>
        <dbReference type="ChEBI" id="CHEBI:37563"/>
        <dbReference type="ChEBI" id="CHEBI:58332"/>
        <dbReference type="ChEBI" id="CHEBI:58608"/>
        <dbReference type="EC" id="2.7.7.41"/>
    </reaction>
</comment>
<evidence type="ECO:0000256" key="6">
    <source>
        <dbReference type="ARBA" id="ARBA00010185"/>
    </source>
</evidence>
<keyword evidence="9" id="KW-0479">Metal-binding</keyword>
<keyword evidence="14" id="KW-0464">Manganese</keyword>
<evidence type="ECO:0000256" key="2">
    <source>
        <dbReference type="ARBA" id="ARBA00001946"/>
    </source>
</evidence>
<comment type="catalytic activity">
    <reaction evidence="17">
        <text>2-C-methyl-D-erythritol 4-phosphate + NADP(+) = 1-deoxy-D-xylulose 5-phosphate + NADPH + H(+)</text>
        <dbReference type="Rhea" id="RHEA:13717"/>
        <dbReference type="ChEBI" id="CHEBI:15378"/>
        <dbReference type="ChEBI" id="CHEBI:57783"/>
        <dbReference type="ChEBI" id="CHEBI:57792"/>
        <dbReference type="ChEBI" id="CHEBI:58262"/>
        <dbReference type="ChEBI" id="CHEBI:58349"/>
        <dbReference type="EC" id="1.1.1.267"/>
    </reaction>
    <physiologicalReaction direction="right-to-left" evidence="17">
        <dbReference type="Rhea" id="RHEA:13719"/>
    </physiologicalReaction>
</comment>
<dbReference type="GO" id="GO:0070402">
    <property type="term" value="F:NADPH binding"/>
    <property type="evidence" value="ECO:0007669"/>
    <property type="project" value="InterPro"/>
</dbReference>
<reference evidence="19" key="1">
    <citation type="submission" date="2020-11" db="EMBL/GenBank/DDBJ databases">
        <authorList>
            <person name="Tran Van P."/>
        </authorList>
    </citation>
    <scope>NUCLEOTIDE SEQUENCE</scope>
</reference>
<dbReference type="PANTHER" id="PTHR30525:SF0">
    <property type="entry name" value="1-DEOXY-D-XYLULOSE 5-PHOSPHATE REDUCTOISOMERASE, CHLOROPLASTIC"/>
    <property type="match status" value="1"/>
</dbReference>
<dbReference type="GO" id="GO:0004605">
    <property type="term" value="F:phosphatidate cytidylyltransferase activity"/>
    <property type="evidence" value="ECO:0007669"/>
    <property type="project" value="UniProtKB-EC"/>
</dbReference>
<dbReference type="NCBIfam" id="TIGR00243">
    <property type="entry name" value="Dxr"/>
    <property type="match status" value="1"/>
</dbReference>
<dbReference type="Gene3D" id="1.10.1740.10">
    <property type="match status" value="1"/>
</dbReference>
<protein>
    <recommendedName>
        <fullName evidence="18">Phosphatidate cytidylyltransferase</fullName>
        <ecNumber evidence="18">2.7.7.41</ecNumber>
    </recommendedName>
</protein>
<dbReference type="SUPFAM" id="SSF51735">
    <property type="entry name" value="NAD(P)-binding Rossmann-fold domains"/>
    <property type="match status" value="1"/>
</dbReference>
<comment type="catalytic activity">
    <reaction evidence="16">
        <text>n isopentenyl diphosphate + (2E,6E)-farnesyl diphosphate = a di-trans,poly-cis-polyprenyl diphosphate + n diphosphate</text>
        <dbReference type="Rhea" id="RHEA:53008"/>
        <dbReference type="Rhea" id="RHEA-COMP:19494"/>
        <dbReference type="ChEBI" id="CHEBI:33019"/>
        <dbReference type="ChEBI" id="CHEBI:128769"/>
        <dbReference type="ChEBI" id="CHEBI:136960"/>
        <dbReference type="ChEBI" id="CHEBI:175763"/>
        <dbReference type="EC" id="2.5.1.87"/>
    </reaction>
</comment>
<dbReference type="Gene3D" id="3.40.1180.10">
    <property type="entry name" value="Decaprenyl diphosphate synthase-like"/>
    <property type="match status" value="1"/>
</dbReference>
<dbReference type="Pfam" id="PF01148">
    <property type="entry name" value="CTP_transf_1"/>
    <property type="match status" value="1"/>
</dbReference>
<keyword evidence="15" id="KW-0414">Isoprene biosynthesis</keyword>
<evidence type="ECO:0000256" key="16">
    <source>
        <dbReference type="ARBA" id="ARBA00047353"/>
    </source>
</evidence>
<dbReference type="InterPro" id="IPR003821">
    <property type="entry name" value="DXP_reductoisomerase"/>
</dbReference>
<dbReference type="EMBL" id="OB673356">
    <property type="protein sequence ID" value="CAD7235545.1"/>
    <property type="molecule type" value="Genomic_DNA"/>
</dbReference>
<evidence type="ECO:0000256" key="3">
    <source>
        <dbReference type="ARBA" id="ARBA00004141"/>
    </source>
</evidence>
<dbReference type="SUPFAM" id="SSF69055">
    <property type="entry name" value="1-deoxy-D-xylulose-5-phosphate reductoisomerase, C-terminal domain"/>
    <property type="match status" value="1"/>
</dbReference>
<evidence type="ECO:0000256" key="17">
    <source>
        <dbReference type="ARBA" id="ARBA00048543"/>
    </source>
</evidence>
<dbReference type="PROSITE" id="PS01315">
    <property type="entry name" value="CDS"/>
    <property type="match status" value="1"/>
</dbReference>
<evidence type="ECO:0000256" key="1">
    <source>
        <dbReference type="ARBA" id="ARBA00001936"/>
    </source>
</evidence>
<gene>
    <name evidence="19" type="ORF">CTOB1V02_LOCUS13360</name>
</gene>
<dbReference type="Pfam" id="PF01255">
    <property type="entry name" value="Prenyltransf"/>
    <property type="match status" value="1"/>
</dbReference>
<dbReference type="CDD" id="cd00475">
    <property type="entry name" value="Cis_IPPS"/>
    <property type="match status" value="1"/>
</dbReference>
<keyword evidence="13" id="KW-0472">Membrane</keyword>
<evidence type="ECO:0000256" key="4">
    <source>
        <dbReference type="ARBA" id="ARBA00005094"/>
    </source>
</evidence>
<dbReference type="InterPro" id="IPR026877">
    <property type="entry name" value="DXPR_C"/>
</dbReference>
<evidence type="ECO:0000256" key="11">
    <source>
        <dbReference type="ARBA" id="ARBA00022989"/>
    </source>
</evidence>
<dbReference type="NCBIfam" id="TIGR00055">
    <property type="entry name" value="uppS"/>
    <property type="match status" value="1"/>
</dbReference>
<sequence length="921" mass="100889">MQKQPSPTIPQHVAIIMDGNGRWARSRMLPRTAGHKQGVSSAKKAIEYCSAKGVKALTLFAFSSENWKRPESEVSTLMELFMSALKREARHMAANNIKLRVVGDISRFPESLQATIAETQALTEGATGLRLQIAANYGGRADILQATKKLAKKALNGAVDIETIDEELFGRELYVGDLPDPDLFIRTGGETRISNFLLWQLAYTELYFTEVLWPAFGSENMDDAFEVFANRASLVLGIGFLETPWLALGLAFLFFIGSWEWAALTGVVGLYRRATYAGSVALLMMVLYFAPQWRLGGLFFSLATLCWLGILLFESAYEQSDDSAPRWQMVLRVTGFLLLPAAWLAMVELHRQHPSFLLFLLAISAAADSFAYFAGKRFGRTKLAPELSPGKSREGVLGGLAGVFLITLLFIVYMNMPLDRAIPFVLLCLLCGLVSVVGDLFESLMKREAGVKDSGWIIPGHGGILDRFDSHIAVAPVFVVGLQWIAGATGTIGVNTLDVISRNKDRFRVEALTANQNWQKLHQQCKEWRPRFAVLADETYAPALQKALVDSGLDDVQVLAGSAGLEHVASLPSVDQVMAGIVGAAGLLPTLAAARAGKRVLLANKEALVMSGSLFKQAIKTHGAELLPIDSEHNAIFQCLPFPHEGCLPQLGVERILLTGSGGPFRTVPVETLAKVTPEQACAHPNWVMGRKISVDSASMMNKGLEFIEACYLFGTTPSAIEIVVHPESIVHSMVSYEDGSVLAQMGNPDMRTPIAHAMAWPDRMQAGVEPLDFYSLSGLHFERPDPQRFPCLDLAQRAFSEGGSASAVLNAANEIAVQSFLDGEIPFTGIPETISNALDHRTQAEADSLEEILRADEESRMLSRRYIENTYKPLWKKVSGPDQTEYAIAAIPLGGYVKMLDEREADVPVAEQNRAFNRKP</sequence>
<dbReference type="EC" id="2.7.7.41" evidence="18"/>
<dbReference type="HAMAP" id="MF_01139">
    <property type="entry name" value="ISPT"/>
    <property type="match status" value="1"/>
</dbReference>
<dbReference type="HAMAP" id="MF_00183">
    <property type="entry name" value="DXP_reductoisom"/>
    <property type="match status" value="1"/>
</dbReference>
<dbReference type="GO" id="GO:0030145">
    <property type="term" value="F:manganese ion binding"/>
    <property type="evidence" value="ECO:0007669"/>
    <property type="project" value="TreeGrafter"/>
</dbReference>